<dbReference type="InterPro" id="IPR006683">
    <property type="entry name" value="Thioestr_dom"/>
</dbReference>
<dbReference type="SUPFAM" id="SSF54637">
    <property type="entry name" value="Thioesterase/thiol ester dehydrase-isomerase"/>
    <property type="match status" value="1"/>
</dbReference>
<dbReference type="KEGG" id="ccac:CcaHIS019_0705730"/>
<gene>
    <name evidence="5" type="ORF">CcaverHIS019_0705730</name>
</gene>
<dbReference type="GO" id="GO:0047617">
    <property type="term" value="F:fatty acyl-CoA hydrolase activity"/>
    <property type="evidence" value="ECO:0007669"/>
    <property type="project" value="InterPro"/>
</dbReference>
<dbReference type="EMBL" id="AP028219">
    <property type="protein sequence ID" value="BEI94992.1"/>
    <property type="molecule type" value="Genomic_DNA"/>
</dbReference>
<evidence type="ECO:0000256" key="1">
    <source>
        <dbReference type="ARBA" id="ARBA00008324"/>
    </source>
</evidence>
<keyword evidence="6" id="KW-1185">Reference proteome</keyword>
<evidence type="ECO:0000256" key="3">
    <source>
        <dbReference type="SAM" id="MobiDB-lite"/>
    </source>
</evidence>
<comment type="similarity">
    <text evidence="1">Belongs to the thioesterase PaaI family.</text>
</comment>
<protein>
    <recommendedName>
        <fullName evidence="4">Thioesterase domain-containing protein</fullName>
    </recommendedName>
</protein>
<feature type="domain" description="Thioesterase" evidence="4">
    <location>
        <begin position="91"/>
        <end position="167"/>
    </location>
</feature>
<evidence type="ECO:0000259" key="4">
    <source>
        <dbReference type="Pfam" id="PF03061"/>
    </source>
</evidence>
<organism evidence="5 6">
    <name type="scientific">Cutaneotrichosporon cavernicola</name>
    <dbReference type="NCBI Taxonomy" id="279322"/>
    <lineage>
        <taxon>Eukaryota</taxon>
        <taxon>Fungi</taxon>
        <taxon>Dikarya</taxon>
        <taxon>Basidiomycota</taxon>
        <taxon>Agaricomycotina</taxon>
        <taxon>Tremellomycetes</taxon>
        <taxon>Trichosporonales</taxon>
        <taxon>Trichosporonaceae</taxon>
        <taxon>Cutaneotrichosporon</taxon>
    </lineage>
</organism>
<accession>A0AA48LAJ3</accession>
<reference evidence="5" key="1">
    <citation type="journal article" date="2023" name="BMC Genomics">
        <title>Chromosome-level genome assemblies of Cutaneotrichosporon spp. (Trichosporonales, Basidiomycota) reveal imbalanced evolution between nucleotide sequences and chromosome synteny.</title>
        <authorList>
            <person name="Kobayashi Y."/>
            <person name="Kayamori A."/>
            <person name="Aoki K."/>
            <person name="Shiwa Y."/>
            <person name="Matsutani M."/>
            <person name="Fujita N."/>
            <person name="Sugita T."/>
            <person name="Iwasaki W."/>
            <person name="Tanaka N."/>
            <person name="Takashima M."/>
        </authorList>
    </citation>
    <scope>NUCLEOTIDE SEQUENCE</scope>
    <source>
        <strain evidence="5">HIS019</strain>
    </source>
</reference>
<evidence type="ECO:0000256" key="2">
    <source>
        <dbReference type="ARBA" id="ARBA00022801"/>
    </source>
</evidence>
<dbReference type="AlphaFoldDB" id="A0AA48LAJ3"/>
<dbReference type="Proteomes" id="UP001233271">
    <property type="component" value="Chromosome 7b"/>
</dbReference>
<dbReference type="InterPro" id="IPR039298">
    <property type="entry name" value="ACOT13"/>
</dbReference>
<keyword evidence="2" id="KW-0378">Hydrolase</keyword>
<dbReference type="PANTHER" id="PTHR21660:SF1">
    <property type="entry name" value="ACYL-COENZYME A THIOESTERASE 13"/>
    <property type="match status" value="1"/>
</dbReference>
<evidence type="ECO:0000313" key="5">
    <source>
        <dbReference type="EMBL" id="BEI94992.1"/>
    </source>
</evidence>
<dbReference type="PANTHER" id="PTHR21660">
    <property type="entry name" value="THIOESTERASE SUPERFAMILY MEMBER-RELATED"/>
    <property type="match status" value="1"/>
</dbReference>
<proteinExistence type="inferred from homology"/>
<dbReference type="RefSeq" id="XP_060460257.1">
    <property type="nucleotide sequence ID" value="XM_060604021.1"/>
</dbReference>
<name>A0AA48LAJ3_9TREE</name>
<dbReference type="CDD" id="cd03440">
    <property type="entry name" value="hot_dog"/>
    <property type="match status" value="1"/>
</dbReference>
<evidence type="ECO:0000313" key="6">
    <source>
        <dbReference type="Proteomes" id="UP001233271"/>
    </source>
</evidence>
<feature type="region of interest" description="Disordered" evidence="3">
    <location>
        <begin position="1"/>
        <end position="21"/>
    </location>
</feature>
<sequence length="202" mass="22197">MMTDTEKQQQDGGAATDSRTRAMVPAVEEDTVLLKRWLRRMPFAGDTFASSCRAIEAEPLPPINTRGGRDAEGWTAVYEVTVKPEWVNGGGGLHGAAGAWIVDMFTNTTINRLATDTWNPWGPSINIEMNYYAPAPVGMRLRVETVIERMGASISTCRCLISDAETGRRVAGGMHTVMRPAGRKHNPNILLLPERTKPFAKL</sequence>
<dbReference type="Gene3D" id="3.10.129.10">
    <property type="entry name" value="Hotdog Thioesterase"/>
    <property type="match status" value="1"/>
</dbReference>
<dbReference type="Pfam" id="PF03061">
    <property type="entry name" value="4HBT"/>
    <property type="match status" value="1"/>
</dbReference>
<dbReference type="InterPro" id="IPR029069">
    <property type="entry name" value="HotDog_dom_sf"/>
</dbReference>
<dbReference type="GeneID" id="85498862"/>